<feature type="region of interest" description="Disordered" evidence="1">
    <location>
        <begin position="27"/>
        <end position="69"/>
    </location>
</feature>
<organism evidence="2 3">
    <name type="scientific">Stephania yunnanensis</name>
    <dbReference type="NCBI Taxonomy" id="152371"/>
    <lineage>
        <taxon>Eukaryota</taxon>
        <taxon>Viridiplantae</taxon>
        <taxon>Streptophyta</taxon>
        <taxon>Embryophyta</taxon>
        <taxon>Tracheophyta</taxon>
        <taxon>Spermatophyta</taxon>
        <taxon>Magnoliopsida</taxon>
        <taxon>Ranunculales</taxon>
        <taxon>Menispermaceae</taxon>
        <taxon>Menispermoideae</taxon>
        <taxon>Cissampelideae</taxon>
        <taxon>Stephania</taxon>
    </lineage>
</organism>
<sequence>MISSVGIRKGRKMRLFLVGNKMPNRKGFNLFSSKPTMHDTKKTQKRERDDEVTASRCGRRQQTTRARADTAALWPARLQQANGSGARLRGTVRIEGCADRPVGQ</sequence>
<protein>
    <submittedName>
        <fullName evidence="2">Uncharacterized protein</fullName>
    </submittedName>
</protein>
<comment type="caution">
    <text evidence="2">The sequence shown here is derived from an EMBL/GenBank/DDBJ whole genome shotgun (WGS) entry which is preliminary data.</text>
</comment>
<name>A0AAP0NRW2_9MAGN</name>
<evidence type="ECO:0000313" key="2">
    <source>
        <dbReference type="EMBL" id="KAK9114176.1"/>
    </source>
</evidence>
<reference evidence="2 3" key="1">
    <citation type="submission" date="2024-01" db="EMBL/GenBank/DDBJ databases">
        <title>Genome assemblies of Stephania.</title>
        <authorList>
            <person name="Yang L."/>
        </authorList>
    </citation>
    <scope>NUCLEOTIDE SEQUENCE [LARGE SCALE GENOMIC DNA]</scope>
    <source>
        <strain evidence="2">YNDBR</strain>
        <tissue evidence="2">Leaf</tissue>
    </source>
</reference>
<evidence type="ECO:0000256" key="1">
    <source>
        <dbReference type="SAM" id="MobiDB-lite"/>
    </source>
</evidence>
<feature type="compositionally biased region" description="Low complexity" evidence="1">
    <location>
        <begin position="60"/>
        <end position="69"/>
    </location>
</feature>
<proteinExistence type="predicted"/>
<gene>
    <name evidence="2" type="ORF">Syun_020973</name>
</gene>
<accession>A0AAP0NRW2</accession>
<keyword evidence="3" id="KW-1185">Reference proteome</keyword>
<dbReference type="EMBL" id="JBBNAF010000009">
    <property type="protein sequence ID" value="KAK9114176.1"/>
    <property type="molecule type" value="Genomic_DNA"/>
</dbReference>
<dbReference type="Proteomes" id="UP001420932">
    <property type="component" value="Unassembled WGS sequence"/>
</dbReference>
<feature type="compositionally biased region" description="Basic and acidic residues" evidence="1">
    <location>
        <begin position="36"/>
        <end position="53"/>
    </location>
</feature>
<evidence type="ECO:0000313" key="3">
    <source>
        <dbReference type="Proteomes" id="UP001420932"/>
    </source>
</evidence>
<dbReference type="AlphaFoldDB" id="A0AAP0NRW2"/>